<keyword evidence="3" id="KW-1185">Reference proteome</keyword>
<sequence length="183" mass="19994">MTEIDLPMTGVLNTKQPYLSEQRSFQQENGVQKFTNSQLSQSVPAAQITPPEFIQINGTSQTRLSALAIKKNKILQKIINKYLSSESSTLADAQNLQGSDKDDTKIAIRSQKFNSQPLPILSFGTSGISVRVLQRLLVSNGYGIRVDGVFGPLTEIAVKAFQNQRNLGVDGIVGQKTWGALTI</sequence>
<feature type="domain" description="Peptidoglycan binding-like" evidence="1">
    <location>
        <begin position="129"/>
        <end position="181"/>
    </location>
</feature>
<evidence type="ECO:0000259" key="1">
    <source>
        <dbReference type="Pfam" id="PF01471"/>
    </source>
</evidence>
<evidence type="ECO:0000313" key="3">
    <source>
        <dbReference type="Proteomes" id="UP000010475"/>
    </source>
</evidence>
<dbReference type="Proteomes" id="UP000010475">
    <property type="component" value="Chromosome"/>
</dbReference>
<dbReference type="PATRIC" id="fig|56107.3.peg.816"/>
<gene>
    <name evidence="2" type="ORF">Cylst_0727</name>
</gene>
<dbReference type="Gene3D" id="1.10.101.10">
    <property type="entry name" value="PGBD-like superfamily/PGBD"/>
    <property type="match status" value="1"/>
</dbReference>
<dbReference type="RefSeq" id="WP_015206311.1">
    <property type="nucleotide sequence ID" value="NC_019757.1"/>
</dbReference>
<proteinExistence type="predicted"/>
<dbReference type="EMBL" id="CP003642">
    <property type="protein sequence ID" value="AFZ23055.1"/>
    <property type="molecule type" value="Genomic_DNA"/>
</dbReference>
<dbReference type="KEGG" id="csg:Cylst_0727"/>
<dbReference type="OrthoDB" id="514320at2"/>
<name>K9WRR6_9NOST</name>
<dbReference type="InterPro" id="IPR036365">
    <property type="entry name" value="PGBD-like_sf"/>
</dbReference>
<dbReference type="eggNOG" id="COG3409">
    <property type="taxonomic scope" value="Bacteria"/>
</dbReference>
<protein>
    <submittedName>
        <fullName evidence="2">Putative peptidoglycan-binding domain-containing protein</fullName>
    </submittedName>
</protein>
<organism evidence="2 3">
    <name type="scientific">Cylindrospermum stagnale PCC 7417</name>
    <dbReference type="NCBI Taxonomy" id="56107"/>
    <lineage>
        <taxon>Bacteria</taxon>
        <taxon>Bacillati</taxon>
        <taxon>Cyanobacteriota</taxon>
        <taxon>Cyanophyceae</taxon>
        <taxon>Nostocales</taxon>
        <taxon>Nostocaceae</taxon>
        <taxon>Cylindrospermum</taxon>
    </lineage>
</organism>
<dbReference type="SUPFAM" id="SSF47090">
    <property type="entry name" value="PGBD-like"/>
    <property type="match status" value="1"/>
</dbReference>
<accession>K9WRR6</accession>
<dbReference type="Pfam" id="PF01471">
    <property type="entry name" value="PG_binding_1"/>
    <property type="match status" value="1"/>
</dbReference>
<evidence type="ECO:0000313" key="2">
    <source>
        <dbReference type="EMBL" id="AFZ23055.1"/>
    </source>
</evidence>
<dbReference type="AlphaFoldDB" id="K9WRR6"/>
<reference evidence="2 3" key="1">
    <citation type="submission" date="2012-06" db="EMBL/GenBank/DDBJ databases">
        <title>Finished chromosome of genome of Cylindrospermum stagnale PCC 7417.</title>
        <authorList>
            <consortium name="US DOE Joint Genome Institute"/>
            <person name="Gugger M."/>
            <person name="Coursin T."/>
            <person name="Rippka R."/>
            <person name="Tandeau De Marsac N."/>
            <person name="Huntemann M."/>
            <person name="Wei C.-L."/>
            <person name="Han J."/>
            <person name="Detter J.C."/>
            <person name="Han C."/>
            <person name="Tapia R."/>
            <person name="Chen A."/>
            <person name="Kyrpides N."/>
            <person name="Mavromatis K."/>
            <person name="Markowitz V."/>
            <person name="Szeto E."/>
            <person name="Ivanova N."/>
            <person name="Pagani I."/>
            <person name="Pati A."/>
            <person name="Goodwin L."/>
            <person name="Nordberg H.P."/>
            <person name="Cantor M.N."/>
            <person name="Hua S.X."/>
            <person name="Woyke T."/>
            <person name="Kerfeld C.A."/>
        </authorList>
    </citation>
    <scope>NUCLEOTIDE SEQUENCE [LARGE SCALE GENOMIC DNA]</scope>
    <source>
        <strain evidence="2 3">PCC 7417</strain>
    </source>
</reference>
<dbReference type="STRING" id="56107.Cylst_0727"/>
<dbReference type="InterPro" id="IPR002477">
    <property type="entry name" value="Peptidoglycan-bd-like"/>
</dbReference>
<dbReference type="HOGENOM" id="CLU_118913_0_0_3"/>
<dbReference type="InterPro" id="IPR036366">
    <property type="entry name" value="PGBDSf"/>
</dbReference>